<proteinExistence type="predicted"/>
<comment type="caution">
    <text evidence="1">The sequence shown here is derived from an EMBL/GenBank/DDBJ whole genome shotgun (WGS) entry which is preliminary data.</text>
</comment>
<name>A0A853IJW2_9BURK</name>
<dbReference type="RefSeq" id="WP_180549153.1">
    <property type="nucleotide sequence ID" value="NZ_JACCKX010000001.1"/>
</dbReference>
<dbReference type="AlphaFoldDB" id="A0A853IJW2"/>
<evidence type="ECO:0000313" key="1">
    <source>
        <dbReference type="EMBL" id="NZA00582.1"/>
    </source>
</evidence>
<organism evidence="1 2">
    <name type="scientific">Ottowia beijingensis</name>
    <dbReference type="NCBI Taxonomy" id="1207057"/>
    <lineage>
        <taxon>Bacteria</taxon>
        <taxon>Pseudomonadati</taxon>
        <taxon>Pseudomonadota</taxon>
        <taxon>Betaproteobacteria</taxon>
        <taxon>Burkholderiales</taxon>
        <taxon>Comamonadaceae</taxon>
        <taxon>Ottowia</taxon>
    </lineage>
</organism>
<sequence length="162" mass="18056">MNKQQCSIEPRQSAMVDTATRKALATLQAEFALTGHAMTWCADDDGLITILVSRWVFAREFDSIEQARAFLRQIGGPMNDITEINRVRAALHADDRPARCWGCFQMRAPAPGWLVCSYKPHNPAHPSLVYLVCPKCAKSQKAMRGARRAIETKARSIAEAAR</sequence>
<evidence type="ECO:0000313" key="2">
    <source>
        <dbReference type="Proteomes" id="UP000589716"/>
    </source>
</evidence>
<protein>
    <submittedName>
        <fullName evidence="1">Uncharacterized protein</fullName>
    </submittedName>
</protein>
<dbReference type="Proteomes" id="UP000589716">
    <property type="component" value="Unassembled WGS sequence"/>
</dbReference>
<reference evidence="1 2" key="1">
    <citation type="submission" date="2020-07" db="EMBL/GenBank/DDBJ databases">
        <authorList>
            <person name="Maaloum M."/>
        </authorList>
    </citation>
    <scope>NUCLEOTIDE SEQUENCE [LARGE SCALE GENOMIC DNA]</scope>
    <source>
        <strain evidence="1 2">GCS-AN-3</strain>
    </source>
</reference>
<accession>A0A853IJW2</accession>
<keyword evidence="2" id="KW-1185">Reference proteome</keyword>
<dbReference type="EMBL" id="JACCKX010000001">
    <property type="protein sequence ID" value="NZA00582.1"/>
    <property type="molecule type" value="Genomic_DNA"/>
</dbReference>
<gene>
    <name evidence="1" type="ORF">H0I39_00100</name>
</gene>